<evidence type="ECO:0000256" key="2">
    <source>
        <dbReference type="SAM" id="Phobius"/>
    </source>
</evidence>
<feature type="transmembrane region" description="Helical" evidence="2">
    <location>
        <begin position="154"/>
        <end position="187"/>
    </location>
</feature>
<evidence type="ECO:0000313" key="3">
    <source>
        <dbReference type="EMBL" id="QCD46504.1"/>
    </source>
</evidence>
<keyword evidence="2" id="KW-0812">Transmembrane</keyword>
<gene>
    <name evidence="3" type="ORF">CRECT_0825</name>
</gene>
<organism evidence="3 4">
    <name type="scientific">Campylobacter rectus</name>
    <name type="common">Wolinella recta</name>
    <dbReference type="NCBI Taxonomy" id="203"/>
    <lineage>
        <taxon>Bacteria</taxon>
        <taxon>Pseudomonadati</taxon>
        <taxon>Campylobacterota</taxon>
        <taxon>Epsilonproteobacteria</taxon>
        <taxon>Campylobacterales</taxon>
        <taxon>Campylobacteraceae</taxon>
        <taxon>Campylobacter</taxon>
    </lineage>
</organism>
<keyword evidence="2" id="KW-1133">Transmembrane helix</keyword>
<evidence type="ECO:0000313" key="4">
    <source>
        <dbReference type="Proteomes" id="UP000502377"/>
    </source>
</evidence>
<protein>
    <submittedName>
        <fullName evidence="3">Putative membrane protein</fullName>
    </submittedName>
</protein>
<keyword evidence="2" id="KW-0472">Membrane</keyword>
<evidence type="ECO:0000256" key="1">
    <source>
        <dbReference type="SAM" id="MobiDB-lite"/>
    </source>
</evidence>
<dbReference type="AlphaFoldDB" id="A0A6G5QLN6"/>
<feature type="transmembrane region" description="Helical" evidence="2">
    <location>
        <begin position="44"/>
        <end position="68"/>
    </location>
</feature>
<reference evidence="3 4" key="1">
    <citation type="submission" date="2016-07" db="EMBL/GenBank/DDBJ databases">
        <title>Comparative genomics of the Campylobacter concisus group.</title>
        <authorList>
            <person name="Miller W.G."/>
            <person name="Yee E."/>
            <person name="Chapman M.H."/>
            <person name="Huynh S."/>
            <person name="Bono J.L."/>
            <person name="On S.L.W."/>
            <person name="StLeger J."/>
            <person name="Foster G."/>
            <person name="Parker C.T."/>
        </authorList>
    </citation>
    <scope>NUCLEOTIDE SEQUENCE [LARGE SCALE GENOMIC DNA]</scope>
    <source>
        <strain evidence="3 4">ATCC 33238</strain>
    </source>
</reference>
<dbReference type="RefSeq" id="WP_004319866.1">
    <property type="nucleotide sequence ID" value="NZ_CP012543.1"/>
</dbReference>
<name>A0A6G5QLN6_CAMRE</name>
<proteinExistence type="predicted"/>
<dbReference type="Proteomes" id="UP000502377">
    <property type="component" value="Chromosome"/>
</dbReference>
<sequence>MNTANEQTKNSNSDFQNSNLANSGSGKFARDYDKEPLIIKDHSTLIIVIQFSLLIFVLVAAQLGILSALDLKKPLETDDFPFIAIFLIVIPFIRVIERDSPSSKRFIIFNQNSISIEVDNVRIVRINLDQITDISKNADIRNSSPPYFPISKELFYICIFVVVIAMMMLMFNDFIIIAILFIAIFFLPKSIICALQGGICFNRLLYDRLAIYFKDGTIINIFITAAQEYLEIKRYFLINKGINISKVKTELIVFSKRKNKFTQNIFP</sequence>
<accession>A0A6G5QLN6</accession>
<dbReference type="KEGG" id="crx:CRECT_0825"/>
<feature type="region of interest" description="Disordered" evidence="1">
    <location>
        <begin position="1"/>
        <end position="22"/>
    </location>
</feature>
<dbReference type="EMBL" id="CP012543">
    <property type="protein sequence ID" value="QCD46504.1"/>
    <property type="molecule type" value="Genomic_DNA"/>
</dbReference>
<feature type="transmembrane region" description="Helical" evidence="2">
    <location>
        <begin position="80"/>
        <end position="96"/>
    </location>
</feature>